<feature type="domain" description="Deoxyribonuclease NucA/NucB" evidence="2">
    <location>
        <begin position="266"/>
        <end position="357"/>
    </location>
</feature>
<name>A0A6P3B6I6_9BURK</name>
<feature type="chain" id="PRO_5026774081" description="Deoxyribonuclease NucA/NucB domain-containing protein" evidence="1">
    <location>
        <begin position="25"/>
        <end position="368"/>
    </location>
</feature>
<evidence type="ECO:0000256" key="1">
    <source>
        <dbReference type="SAM" id="SignalP"/>
    </source>
</evidence>
<dbReference type="EMBL" id="CABVQS010000031">
    <property type="protein sequence ID" value="VWD55421.1"/>
    <property type="molecule type" value="Genomic_DNA"/>
</dbReference>
<evidence type="ECO:0000313" key="4">
    <source>
        <dbReference type="Proteomes" id="UP000494109"/>
    </source>
</evidence>
<dbReference type="Pfam" id="PF14040">
    <property type="entry name" value="DNase_NucA_NucB"/>
    <property type="match status" value="1"/>
</dbReference>
<keyword evidence="1" id="KW-0732">Signal</keyword>
<feature type="signal peptide" evidence="1">
    <location>
        <begin position="1"/>
        <end position="24"/>
    </location>
</feature>
<protein>
    <recommendedName>
        <fullName evidence="2">Deoxyribonuclease NucA/NucB domain-containing protein</fullName>
    </recommendedName>
</protein>
<gene>
    <name evidence="3" type="ORF">BCO71033_05819</name>
</gene>
<evidence type="ECO:0000259" key="2">
    <source>
        <dbReference type="Pfam" id="PF14040"/>
    </source>
</evidence>
<organism evidence="3 4">
    <name type="scientific">Burkholderia contaminans</name>
    <dbReference type="NCBI Taxonomy" id="488447"/>
    <lineage>
        <taxon>Bacteria</taxon>
        <taxon>Pseudomonadati</taxon>
        <taxon>Pseudomonadota</taxon>
        <taxon>Betaproteobacteria</taxon>
        <taxon>Burkholderiales</taxon>
        <taxon>Burkholderiaceae</taxon>
        <taxon>Burkholderia</taxon>
        <taxon>Burkholderia cepacia complex</taxon>
    </lineage>
</organism>
<dbReference type="RefSeq" id="WP_235986654.1">
    <property type="nucleotide sequence ID" value="NZ_CABVQS010000031.1"/>
</dbReference>
<dbReference type="Proteomes" id="UP000494109">
    <property type="component" value="Unassembled WGS sequence"/>
</dbReference>
<sequence>MHRMLFGRLCAGALVLVTAIPAHAESATDVSPVCTTVRTETSKNALLSRTSYCQKTEPLVYVAIDGQNNEIGRVAIDAYAYSDNPSNQLAWPVTFRFRTRVLSGNPPGLMIKPIVECGSDCTVAANAGVPLALGGLSNELSVMITPNMGSGNPLRFSPTLEYRVAKSGDSFENGASMNPYAGAGYIPNIRCDVALVKSNSQGCIYADAPAVLRTIVATNPDVDESAIHIREAQAAGRPGKFVPMGDGTIFPDTFASKPLTRTRDAALRRANRDTSKQQCVAKFGAVTGQCTFTGDPDETPSDCDCDEYPFASTEEGASRDPEVSVKRIDASDNRRAGAFLGNFYLNQRVLDQEQFYVDVGSPQPAAKR</sequence>
<accession>A0A6P3B6I6</accession>
<dbReference type="AlphaFoldDB" id="A0A6P3B6I6"/>
<proteinExistence type="predicted"/>
<reference evidence="3 4" key="1">
    <citation type="submission" date="2019-09" db="EMBL/GenBank/DDBJ databases">
        <authorList>
            <person name="Depoorter E."/>
        </authorList>
    </citation>
    <scope>NUCLEOTIDE SEQUENCE [LARGE SCALE GENOMIC DNA]</scope>
    <source>
        <strain evidence="3">R-71033</strain>
    </source>
</reference>
<evidence type="ECO:0000313" key="3">
    <source>
        <dbReference type="EMBL" id="VWD55421.1"/>
    </source>
</evidence>
<dbReference type="InterPro" id="IPR029476">
    <property type="entry name" value="DNase_NucA_NucB"/>
</dbReference>